<keyword evidence="2" id="KW-1185">Reference proteome</keyword>
<protein>
    <submittedName>
        <fullName evidence="1">Trypsin-like peptidase domain-containing protein</fullName>
    </submittedName>
</protein>
<dbReference type="AlphaFoldDB" id="A0A1I5XYE6"/>
<name>A0A1I5XYE6_9BACT</name>
<dbReference type="STRING" id="1079859.SAMN04515674_11642"/>
<dbReference type="InterPro" id="IPR009003">
    <property type="entry name" value="Peptidase_S1_PA"/>
</dbReference>
<evidence type="ECO:0000313" key="1">
    <source>
        <dbReference type="EMBL" id="SFQ36955.1"/>
    </source>
</evidence>
<accession>A0A1I5XYE6</accession>
<dbReference type="Proteomes" id="UP000199306">
    <property type="component" value="Unassembled WGS sequence"/>
</dbReference>
<organism evidence="1 2">
    <name type="scientific">Pseudarcicella hirudinis</name>
    <dbReference type="NCBI Taxonomy" id="1079859"/>
    <lineage>
        <taxon>Bacteria</taxon>
        <taxon>Pseudomonadati</taxon>
        <taxon>Bacteroidota</taxon>
        <taxon>Cytophagia</taxon>
        <taxon>Cytophagales</taxon>
        <taxon>Flectobacillaceae</taxon>
        <taxon>Pseudarcicella</taxon>
    </lineage>
</organism>
<dbReference type="RefSeq" id="WP_092019173.1">
    <property type="nucleotide sequence ID" value="NZ_FOXH01000016.1"/>
</dbReference>
<dbReference type="InterPro" id="IPR043504">
    <property type="entry name" value="Peptidase_S1_PA_chymotrypsin"/>
</dbReference>
<gene>
    <name evidence="1" type="ORF">SAMN04515674_11642</name>
</gene>
<dbReference type="Pfam" id="PF13365">
    <property type="entry name" value="Trypsin_2"/>
    <property type="match status" value="1"/>
</dbReference>
<proteinExistence type="predicted"/>
<dbReference type="SUPFAM" id="SSF50494">
    <property type="entry name" value="Trypsin-like serine proteases"/>
    <property type="match status" value="1"/>
</dbReference>
<dbReference type="EMBL" id="FOXH01000016">
    <property type="protein sequence ID" value="SFQ36955.1"/>
    <property type="molecule type" value="Genomic_DNA"/>
</dbReference>
<evidence type="ECO:0000313" key="2">
    <source>
        <dbReference type="Proteomes" id="UP000199306"/>
    </source>
</evidence>
<sequence length="297" mass="33578">MFEDSIENVLQFTRPILSATRSYAGALSAGAATIFFVNEEGVAITCKHVADLLIESDKIWQKYEGFKEEKSRLVRGNMLKTKLSELELQYNFQPETTIQLLNTFQNCFDKISGFSIQNHPTLDLAIIRFTGFERKLYNSHATFVRQNKNIRIGKTLCRLGYPFPEFSNFMVNPASDNLEWTNAGNPNTPVFPIDGIITRFVGENNEIVGIELSTPGLKGQSGGPLFDQNGLIYGMQSMTMHLHLGFDIKDLEIETGSGKQKISNYPFMHVGRCVHAHKITEFLRQNGVKYYEEAELS</sequence>
<dbReference type="OrthoDB" id="43375at2"/>
<reference evidence="1 2" key="1">
    <citation type="submission" date="2016-10" db="EMBL/GenBank/DDBJ databases">
        <authorList>
            <person name="de Groot N.N."/>
        </authorList>
    </citation>
    <scope>NUCLEOTIDE SEQUENCE [LARGE SCALE GENOMIC DNA]</scope>
    <source>
        <strain evidence="2">E92,LMG 26720,CCM 7988</strain>
    </source>
</reference>
<dbReference type="Gene3D" id="2.40.10.10">
    <property type="entry name" value="Trypsin-like serine proteases"/>
    <property type="match status" value="2"/>
</dbReference>